<dbReference type="CDD" id="cd03293">
    <property type="entry name" value="ABC_NrtD_SsuB_transporters"/>
    <property type="match status" value="1"/>
</dbReference>
<name>A0A1M5T9W4_9CLOT</name>
<dbReference type="InterPro" id="IPR003439">
    <property type="entry name" value="ABC_transporter-like_ATP-bd"/>
</dbReference>
<dbReference type="Pfam" id="PF00005">
    <property type="entry name" value="ABC_tran"/>
    <property type="match status" value="1"/>
</dbReference>
<dbReference type="InterPro" id="IPR017871">
    <property type="entry name" value="ABC_transporter-like_CS"/>
</dbReference>
<dbReference type="PROSITE" id="PS50893">
    <property type="entry name" value="ABC_TRANSPORTER_2"/>
    <property type="match status" value="1"/>
</dbReference>
<dbReference type="SMART" id="SM00382">
    <property type="entry name" value="AAA"/>
    <property type="match status" value="1"/>
</dbReference>
<evidence type="ECO:0000256" key="2">
    <source>
        <dbReference type="ARBA" id="ARBA00022741"/>
    </source>
</evidence>
<dbReference type="EMBL" id="FQXP01000003">
    <property type="protein sequence ID" value="SHH47547.1"/>
    <property type="molecule type" value="Genomic_DNA"/>
</dbReference>
<dbReference type="Proteomes" id="UP000184526">
    <property type="component" value="Unassembled WGS sequence"/>
</dbReference>
<keyword evidence="6" id="KW-1185">Reference proteome</keyword>
<dbReference type="SUPFAM" id="SSF52540">
    <property type="entry name" value="P-loop containing nucleoside triphosphate hydrolases"/>
    <property type="match status" value="1"/>
</dbReference>
<keyword evidence="2" id="KW-0547">Nucleotide-binding</keyword>
<dbReference type="Gene3D" id="3.40.50.300">
    <property type="entry name" value="P-loop containing nucleotide triphosphate hydrolases"/>
    <property type="match status" value="1"/>
</dbReference>
<dbReference type="InterPro" id="IPR050166">
    <property type="entry name" value="ABC_transporter_ATP-bind"/>
</dbReference>
<dbReference type="RefSeq" id="WP_072829698.1">
    <property type="nucleotide sequence ID" value="NZ_FQXP01000003.1"/>
</dbReference>
<sequence>MLDFNDISFKYKDTTEYIIENLSFKVNKGDFISIIGASGCGKSTIFRLINNLESPNSGEILIEGKNVNSLKSFIGYMPQKDLLLPFRNILQNISLPLELQGKSKCASQEIALKMLTEFDLHTYALKYPKDLSGGMKQRISFIRTLLTGADLMLLDEPFSALDAITKMTLQEWILNQWLNLDKTILFITHDVEEAIFLSTKILVVSDKPIRTLKHIDVPLPTNRTRDMMNNPEILELKSQLVEYLKSKISL</sequence>
<dbReference type="PANTHER" id="PTHR42788:SF2">
    <property type="entry name" value="ABC TRANSPORTER ATP-BINDING PROTEIN"/>
    <property type="match status" value="1"/>
</dbReference>
<dbReference type="AlphaFoldDB" id="A0A1M5T9W4"/>
<gene>
    <name evidence="5" type="ORF">SAMN02745196_00491</name>
</gene>
<dbReference type="PROSITE" id="PS00211">
    <property type="entry name" value="ABC_TRANSPORTER_1"/>
    <property type="match status" value="1"/>
</dbReference>
<dbReference type="STRING" id="1121306.SAMN02745196_00491"/>
<proteinExistence type="predicted"/>
<evidence type="ECO:0000256" key="1">
    <source>
        <dbReference type="ARBA" id="ARBA00022448"/>
    </source>
</evidence>
<feature type="domain" description="ABC transporter" evidence="4">
    <location>
        <begin position="2"/>
        <end position="231"/>
    </location>
</feature>
<dbReference type="GO" id="GO:0005524">
    <property type="term" value="F:ATP binding"/>
    <property type="evidence" value="ECO:0007669"/>
    <property type="project" value="UniProtKB-KW"/>
</dbReference>
<reference evidence="5 6" key="1">
    <citation type="submission" date="2016-11" db="EMBL/GenBank/DDBJ databases">
        <authorList>
            <person name="Jaros S."/>
            <person name="Januszkiewicz K."/>
            <person name="Wedrychowicz H."/>
        </authorList>
    </citation>
    <scope>NUCLEOTIDE SEQUENCE [LARGE SCALE GENOMIC DNA]</scope>
    <source>
        <strain evidence="5 6">DSM 3089</strain>
    </source>
</reference>
<evidence type="ECO:0000313" key="5">
    <source>
        <dbReference type="EMBL" id="SHH47547.1"/>
    </source>
</evidence>
<evidence type="ECO:0000313" key="6">
    <source>
        <dbReference type="Proteomes" id="UP000184526"/>
    </source>
</evidence>
<organism evidence="5 6">
    <name type="scientific">Clostridium collagenovorans DSM 3089</name>
    <dbReference type="NCBI Taxonomy" id="1121306"/>
    <lineage>
        <taxon>Bacteria</taxon>
        <taxon>Bacillati</taxon>
        <taxon>Bacillota</taxon>
        <taxon>Clostridia</taxon>
        <taxon>Eubacteriales</taxon>
        <taxon>Clostridiaceae</taxon>
        <taxon>Clostridium</taxon>
    </lineage>
</organism>
<dbReference type="OrthoDB" id="9801958at2"/>
<accession>A0A1M5T9W4</accession>
<protein>
    <submittedName>
        <fullName evidence="5">Putative hydroxymethylpyrimidine transport system ATP-binding protein</fullName>
    </submittedName>
</protein>
<keyword evidence="3 5" id="KW-0067">ATP-binding</keyword>
<dbReference type="InterPro" id="IPR027417">
    <property type="entry name" value="P-loop_NTPase"/>
</dbReference>
<dbReference type="GO" id="GO:0016887">
    <property type="term" value="F:ATP hydrolysis activity"/>
    <property type="evidence" value="ECO:0007669"/>
    <property type="project" value="InterPro"/>
</dbReference>
<evidence type="ECO:0000259" key="4">
    <source>
        <dbReference type="PROSITE" id="PS50893"/>
    </source>
</evidence>
<keyword evidence="1" id="KW-0813">Transport</keyword>
<dbReference type="PANTHER" id="PTHR42788">
    <property type="entry name" value="TAURINE IMPORT ATP-BINDING PROTEIN-RELATED"/>
    <property type="match status" value="1"/>
</dbReference>
<dbReference type="InterPro" id="IPR003593">
    <property type="entry name" value="AAA+_ATPase"/>
</dbReference>
<evidence type="ECO:0000256" key="3">
    <source>
        <dbReference type="ARBA" id="ARBA00022840"/>
    </source>
</evidence>